<comment type="caution">
    <text evidence="1">The sequence shown here is derived from an EMBL/GenBank/DDBJ whole genome shotgun (WGS) entry which is preliminary data.</text>
</comment>
<dbReference type="InParanoid" id="A0A543B124"/>
<protein>
    <submittedName>
        <fullName evidence="1">Uncharacterized protein</fullName>
    </submittedName>
</protein>
<proteinExistence type="predicted"/>
<keyword evidence="2" id="KW-1185">Reference proteome</keyword>
<name>A0A543B124_9ACTN</name>
<dbReference type="EMBL" id="VFOW01000001">
    <property type="protein sequence ID" value="TQL78519.1"/>
    <property type="molecule type" value="Genomic_DNA"/>
</dbReference>
<dbReference type="AlphaFoldDB" id="A0A543B124"/>
<evidence type="ECO:0000313" key="2">
    <source>
        <dbReference type="Proteomes" id="UP000317043"/>
    </source>
</evidence>
<dbReference type="Proteomes" id="UP000317043">
    <property type="component" value="Unassembled WGS sequence"/>
</dbReference>
<gene>
    <name evidence="1" type="ORF">FB566_4108</name>
</gene>
<organism evidence="1 2">
    <name type="scientific">Stackebrandtia endophytica</name>
    <dbReference type="NCBI Taxonomy" id="1496996"/>
    <lineage>
        <taxon>Bacteria</taxon>
        <taxon>Bacillati</taxon>
        <taxon>Actinomycetota</taxon>
        <taxon>Actinomycetes</taxon>
        <taxon>Glycomycetales</taxon>
        <taxon>Glycomycetaceae</taxon>
        <taxon>Stackebrandtia</taxon>
    </lineage>
</organism>
<evidence type="ECO:0000313" key="1">
    <source>
        <dbReference type="EMBL" id="TQL78519.1"/>
    </source>
</evidence>
<sequence>MQESYRVTAIRWVTDEGSDPVRGVVKCIEFIFEGAQSLFVDPEWYFGLHLSGAGAYEKWILDRDETNWQEHLSKL</sequence>
<reference evidence="1 2" key="1">
    <citation type="submission" date="2019-06" db="EMBL/GenBank/DDBJ databases">
        <title>Sequencing the genomes of 1000 actinobacteria strains.</title>
        <authorList>
            <person name="Klenk H.-P."/>
        </authorList>
    </citation>
    <scope>NUCLEOTIDE SEQUENCE [LARGE SCALE GENOMIC DNA]</scope>
    <source>
        <strain evidence="1 2">DSM 45928</strain>
    </source>
</reference>
<accession>A0A543B124</accession>